<name>A0A644YY73_9ZZZZ</name>
<dbReference type="AlphaFoldDB" id="A0A644YY73"/>
<evidence type="ECO:0000313" key="1">
    <source>
        <dbReference type="EMBL" id="MPM33317.1"/>
    </source>
</evidence>
<proteinExistence type="predicted"/>
<dbReference type="EMBL" id="VSSQ01006623">
    <property type="protein sequence ID" value="MPM33317.1"/>
    <property type="molecule type" value="Genomic_DNA"/>
</dbReference>
<organism evidence="1">
    <name type="scientific">bioreactor metagenome</name>
    <dbReference type="NCBI Taxonomy" id="1076179"/>
    <lineage>
        <taxon>unclassified sequences</taxon>
        <taxon>metagenomes</taxon>
        <taxon>ecological metagenomes</taxon>
    </lineage>
</organism>
<gene>
    <name evidence="1" type="ORF">SDC9_79890</name>
</gene>
<sequence length="73" mass="8145">MSMKLVFFNCSINIDCCLFQSIEFMPCINEIISNERICSSILLCVNFVASEVNEVSDFSASLVTTSLDFCTDV</sequence>
<comment type="caution">
    <text evidence="1">The sequence shown here is derived from an EMBL/GenBank/DDBJ whole genome shotgun (WGS) entry which is preliminary data.</text>
</comment>
<reference evidence="1" key="1">
    <citation type="submission" date="2019-08" db="EMBL/GenBank/DDBJ databases">
        <authorList>
            <person name="Kucharzyk K."/>
            <person name="Murdoch R.W."/>
            <person name="Higgins S."/>
            <person name="Loffler F."/>
        </authorList>
    </citation>
    <scope>NUCLEOTIDE SEQUENCE</scope>
</reference>
<accession>A0A644YY73</accession>
<protein>
    <submittedName>
        <fullName evidence="1">Uncharacterized protein</fullName>
    </submittedName>
</protein>